<evidence type="ECO:0000313" key="1">
    <source>
        <dbReference type="EMBL" id="BDU69378.1"/>
    </source>
</evidence>
<dbReference type="PANTHER" id="PTHR39441">
    <property type="entry name" value="DUF2252 DOMAIN-CONTAINING PROTEIN"/>
    <property type="match status" value="1"/>
</dbReference>
<name>A0ABM8DQW9_9BACT</name>
<organism evidence="1 2">
    <name type="scientific">Geothrix oryzae</name>
    <dbReference type="NCBI Taxonomy" id="2927975"/>
    <lineage>
        <taxon>Bacteria</taxon>
        <taxon>Pseudomonadati</taxon>
        <taxon>Acidobacteriota</taxon>
        <taxon>Holophagae</taxon>
        <taxon>Holophagales</taxon>
        <taxon>Holophagaceae</taxon>
        <taxon>Geothrix</taxon>
    </lineage>
</organism>
<keyword evidence="2" id="KW-1185">Reference proteome</keyword>
<dbReference type="RefSeq" id="WP_286353105.1">
    <property type="nucleotide sequence ID" value="NZ_AP027079.1"/>
</dbReference>
<dbReference type="InterPro" id="IPR018721">
    <property type="entry name" value="DUF2252"/>
</dbReference>
<proteinExistence type="predicted"/>
<dbReference type="PANTHER" id="PTHR39441:SF1">
    <property type="entry name" value="DUF2252 DOMAIN-CONTAINING PROTEIN"/>
    <property type="match status" value="1"/>
</dbReference>
<evidence type="ECO:0000313" key="2">
    <source>
        <dbReference type="Proteomes" id="UP001242010"/>
    </source>
</evidence>
<sequence length="444" mass="48314">MPMPPPRPSLADRRTAGKALRDRLKRTDQGYWLAAGDRPDLIPRLKAANELRLPDLLPLKWGRMSASPFAFFRGSVALMAGDIAPGPTTGMTVQMCGDAHLLNLGAYAAPDGHLVFDLNDFDESMPGPWEWDLKRLCASAVLGGREAGQSEAEVGEAVKGLVRAYREHMTRFSEMKGLELARFEVTPQGGGGVLKEVLAKARRDTPDKLLAKATMDDGQGGRRLQIRPPLTRPLDPAEQEGVWEGLQAYRETVLPGRRQVLEGYAPVDAVFRVVGTGSIGQRSLLVLCLGRDSEDPLFLQLKSEEPSAWAPHLRETPPSPHQGQRVALGQHRSQTWVDPLLGWTRFGGQDFLVRQWSDHKAGIDGAALGGPALEDYAALCGGILAKAHARTGDAVMLSGYLGDADKLDESLAAFAKAYADQVTLDYKRFRNAIQAGDLQAVTEI</sequence>
<dbReference type="EMBL" id="AP027079">
    <property type="protein sequence ID" value="BDU69378.1"/>
    <property type="molecule type" value="Genomic_DNA"/>
</dbReference>
<protein>
    <recommendedName>
        <fullName evidence="3">DUF2252 domain-containing protein</fullName>
    </recommendedName>
</protein>
<dbReference type="Pfam" id="PF10009">
    <property type="entry name" value="DUF2252"/>
    <property type="match status" value="1"/>
</dbReference>
<gene>
    <name evidence="1" type="ORF">GETHOR_14790</name>
</gene>
<dbReference type="Proteomes" id="UP001242010">
    <property type="component" value="Chromosome"/>
</dbReference>
<evidence type="ECO:0008006" key="3">
    <source>
        <dbReference type="Google" id="ProtNLM"/>
    </source>
</evidence>
<accession>A0ABM8DQW9</accession>
<reference evidence="2" key="1">
    <citation type="journal article" date="2023" name="Int. J. Syst. Evol. Microbiol.">
        <title>Mesoterricola silvestris gen. nov., sp. nov., Mesoterricola sediminis sp. nov., Geothrix oryzae sp. nov., Geothrix edaphica sp. nov., Geothrix rubra sp. nov., and Geothrix limicola sp. nov., six novel members of Acidobacteriota isolated from soils.</title>
        <authorList>
            <person name="Itoh H."/>
            <person name="Sugisawa Y."/>
            <person name="Mise K."/>
            <person name="Xu Z."/>
            <person name="Kuniyasu M."/>
            <person name="Ushijima N."/>
            <person name="Kawano K."/>
            <person name="Kobayashi E."/>
            <person name="Shiratori Y."/>
            <person name="Masuda Y."/>
            <person name="Senoo K."/>
        </authorList>
    </citation>
    <scope>NUCLEOTIDE SEQUENCE [LARGE SCALE GENOMIC DNA]</scope>
    <source>
        <strain evidence="2">Red222</strain>
    </source>
</reference>